<evidence type="ECO:0000256" key="1">
    <source>
        <dbReference type="SAM" id="MobiDB-lite"/>
    </source>
</evidence>
<dbReference type="InterPro" id="IPR037883">
    <property type="entry name" value="Knr4/Smi1-like_sf"/>
</dbReference>
<gene>
    <name evidence="3" type="primary">SMI1</name>
    <name evidence="3" type="ORF">HETSPECPRED_000376</name>
</gene>
<dbReference type="GO" id="GO:0043332">
    <property type="term" value="C:mating projection tip"/>
    <property type="evidence" value="ECO:0007669"/>
    <property type="project" value="TreeGrafter"/>
</dbReference>
<feature type="compositionally biased region" description="Polar residues" evidence="1">
    <location>
        <begin position="57"/>
        <end position="85"/>
    </location>
</feature>
<dbReference type="SMART" id="SM00860">
    <property type="entry name" value="SMI1_KNR4"/>
    <property type="match status" value="1"/>
</dbReference>
<dbReference type="OrthoDB" id="2305498at2759"/>
<dbReference type="Gene3D" id="3.40.1580.10">
    <property type="entry name" value="SMI1/KNR4-like"/>
    <property type="match status" value="1"/>
</dbReference>
<dbReference type="Pfam" id="PF09346">
    <property type="entry name" value="SMI1_KNR4"/>
    <property type="match status" value="1"/>
</dbReference>
<dbReference type="InterPro" id="IPR018958">
    <property type="entry name" value="Knr4/Smi1-like_dom"/>
</dbReference>
<dbReference type="InterPro" id="IPR051873">
    <property type="entry name" value="KNR4/SMI1_regulator"/>
</dbReference>
<organism evidence="3 4">
    <name type="scientific">Heterodermia speciosa</name>
    <dbReference type="NCBI Taxonomy" id="116794"/>
    <lineage>
        <taxon>Eukaryota</taxon>
        <taxon>Fungi</taxon>
        <taxon>Dikarya</taxon>
        <taxon>Ascomycota</taxon>
        <taxon>Pezizomycotina</taxon>
        <taxon>Lecanoromycetes</taxon>
        <taxon>OSLEUM clade</taxon>
        <taxon>Lecanoromycetidae</taxon>
        <taxon>Caliciales</taxon>
        <taxon>Physciaceae</taxon>
        <taxon>Heterodermia</taxon>
    </lineage>
</organism>
<keyword evidence="4" id="KW-1185">Reference proteome</keyword>
<evidence type="ECO:0000313" key="3">
    <source>
        <dbReference type="EMBL" id="CAF9911552.1"/>
    </source>
</evidence>
<reference evidence="3" key="1">
    <citation type="submission" date="2021-03" db="EMBL/GenBank/DDBJ databases">
        <authorList>
            <person name="Tagirdzhanova G."/>
        </authorList>
    </citation>
    <scope>NUCLEOTIDE SEQUENCE</scope>
</reference>
<name>A0A8H3EWG6_9LECA</name>
<accession>A0A8H3EWG6</accession>
<evidence type="ECO:0000313" key="4">
    <source>
        <dbReference type="Proteomes" id="UP000664521"/>
    </source>
</evidence>
<feature type="region of interest" description="Disordered" evidence="1">
    <location>
        <begin position="1"/>
        <end position="88"/>
    </location>
</feature>
<feature type="compositionally biased region" description="Low complexity" evidence="1">
    <location>
        <begin position="43"/>
        <end position="55"/>
    </location>
</feature>
<dbReference type="AlphaFoldDB" id="A0A8H3EWG6"/>
<comment type="caution">
    <text evidence="3">The sequence shown here is derived from an EMBL/GenBank/DDBJ whole genome shotgun (WGS) entry which is preliminary data.</text>
</comment>
<feature type="compositionally biased region" description="Polar residues" evidence="1">
    <location>
        <begin position="362"/>
        <end position="380"/>
    </location>
</feature>
<dbReference type="GO" id="GO:0070880">
    <property type="term" value="P:fungal-type cell wall beta-glucan biosynthetic process"/>
    <property type="evidence" value="ECO:0007669"/>
    <property type="project" value="TreeGrafter"/>
</dbReference>
<feature type="region of interest" description="Disordered" evidence="1">
    <location>
        <begin position="357"/>
        <end position="506"/>
    </location>
</feature>
<protein>
    <submittedName>
        <fullName evidence="3">Cell wall assembly regulator</fullName>
    </submittedName>
</protein>
<feature type="domain" description="Knr4/Smi1-like" evidence="2">
    <location>
        <begin position="132"/>
        <end position="309"/>
    </location>
</feature>
<proteinExistence type="predicted"/>
<dbReference type="Proteomes" id="UP000664521">
    <property type="component" value="Unassembled WGS sequence"/>
</dbReference>
<feature type="compositionally biased region" description="Polar residues" evidence="1">
    <location>
        <begin position="1"/>
        <end position="19"/>
    </location>
</feature>
<evidence type="ECO:0000259" key="2">
    <source>
        <dbReference type="SMART" id="SM00860"/>
    </source>
</evidence>
<dbReference type="EMBL" id="CAJPDS010000010">
    <property type="protein sequence ID" value="CAF9911552.1"/>
    <property type="molecule type" value="Genomic_DNA"/>
</dbReference>
<sequence>MPLNQSRHAPLTSIATSAVESRADLTSPYADDMPRSSTTLQNGTAGWPGTPGAGAIQSPNSPYSPGMRSSNAVQRQQSNEQNPFDNVTPGEIQMQSFQEGLPPPPPVAHSWKKIDRWTEDHYEELWDQLSEGCTQNDVNELEHELDCTLPMEVRESLQIHDGQERGGRPTGIIFGCMLLDCEEIVQEWKNWKVVNEEYLTAPTSRESVMPLKAFGGTPSMSSQTSSQTATNPFWRQELLDRQESQPPRAIQKAYAHPSWIPLARDWGGNNIAVDLAPGPVGKWGQIIIFGRDYDCKYVVARSWAAFLATVADDISSEKVFVDEETQELKLREFKAPGVEPGYLDIVRWRADQKYGRRLPKRQASNGLAINTQRPGSSQRGSPYGSPTEERGRSPQRHAGRGPLSGSPRGAKPKPSPLAQVSEIPAPKPIYTGGTNDSSVKLVEVGTPLSERFEKGLGSAPQSRPDSLVKPLEGSTLDDEANKENKGKSQLKGLGVAGVDEMKSVDI</sequence>
<dbReference type="SUPFAM" id="SSF160631">
    <property type="entry name" value="SMI1/KNR4-like"/>
    <property type="match status" value="1"/>
</dbReference>
<dbReference type="PANTHER" id="PTHR47432">
    <property type="entry name" value="CELL WALL ASSEMBLY REGULATOR SMI1"/>
    <property type="match status" value="1"/>
</dbReference>
<dbReference type="PANTHER" id="PTHR47432:SF1">
    <property type="entry name" value="CELL WALL ASSEMBLY REGULATOR SMI1"/>
    <property type="match status" value="1"/>
</dbReference>